<dbReference type="InterPro" id="IPR007219">
    <property type="entry name" value="XnlR_reg_dom"/>
</dbReference>
<keyword evidence="2" id="KW-0805">Transcription regulation</keyword>
<comment type="subcellular location">
    <subcellularLocation>
        <location evidence="1">Nucleus</location>
    </subcellularLocation>
</comment>
<dbReference type="SMART" id="SM00906">
    <property type="entry name" value="Fungal_trans"/>
    <property type="match status" value="1"/>
</dbReference>
<comment type="caution">
    <text evidence="7">The sequence shown here is derived from an EMBL/GenBank/DDBJ whole genome shotgun (WGS) entry which is preliminary data.</text>
</comment>
<dbReference type="CDD" id="cd12148">
    <property type="entry name" value="fungal_TF_MHR"/>
    <property type="match status" value="1"/>
</dbReference>
<evidence type="ECO:0000256" key="3">
    <source>
        <dbReference type="ARBA" id="ARBA00023125"/>
    </source>
</evidence>
<keyword evidence="4" id="KW-0804">Transcription</keyword>
<evidence type="ECO:0000313" key="8">
    <source>
        <dbReference type="Proteomes" id="UP000766486"/>
    </source>
</evidence>
<evidence type="ECO:0000256" key="1">
    <source>
        <dbReference type="ARBA" id="ARBA00004123"/>
    </source>
</evidence>
<name>A0ABY6UHM9_BIOOC</name>
<evidence type="ECO:0000259" key="6">
    <source>
        <dbReference type="SMART" id="SM00906"/>
    </source>
</evidence>
<dbReference type="EMBL" id="CABFNS010000801">
    <property type="protein sequence ID" value="VUC29554.1"/>
    <property type="molecule type" value="Genomic_DNA"/>
</dbReference>
<evidence type="ECO:0000256" key="5">
    <source>
        <dbReference type="ARBA" id="ARBA00023242"/>
    </source>
</evidence>
<evidence type="ECO:0000256" key="2">
    <source>
        <dbReference type="ARBA" id="ARBA00023015"/>
    </source>
</evidence>
<reference evidence="7 8" key="1">
    <citation type="submission" date="2019-06" db="EMBL/GenBank/DDBJ databases">
        <authorList>
            <person name="Broberg M."/>
        </authorList>
    </citation>
    <scope>NUCLEOTIDE SEQUENCE [LARGE SCALE GENOMIC DNA]</scope>
</reference>
<dbReference type="PANTHER" id="PTHR46910:SF37">
    <property type="entry name" value="ZN(II)2CYS6 TRANSCRIPTION FACTOR (EUROFUNG)"/>
    <property type="match status" value="1"/>
</dbReference>
<dbReference type="InterPro" id="IPR050987">
    <property type="entry name" value="AtrR-like"/>
</dbReference>
<accession>A0ABY6UHM9</accession>
<keyword evidence="5" id="KW-0539">Nucleus</keyword>
<dbReference type="Proteomes" id="UP000766486">
    <property type="component" value="Unassembled WGS sequence"/>
</dbReference>
<evidence type="ECO:0000313" key="7">
    <source>
        <dbReference type="EMBL" id="VUC29554.1"/>
    </source>
</evidence>
<dbReference type="Pfam" id="PF04082">
    <property type="entry name" value="Fungal_trans"/>
    <property type="match status" value="1"/>
</dbReference>
<keyword evidence="8" id="KW-1185">Reference proteome</keyword>
<organism evidence="7 8">
    <name type="scientific">Bionectria ochroleuca</name>
    <name type="common">Gliocladium roseum</name>
    <dbReference type="NCBI Taxonomy" id="29856"/>
    <lineage>
        <taxon>Eukaryota</taxon>
        <taxon>Fungi</taxon>
        <taxon>Dikarya</taxon>
        <taxon>Ascomycota</taxon>
        <taxon>Pezizomycotina</taxon>
        <taxon>Sordariomycetes</taxon>
        <taxon>Hypocreomycetidae</taxon>
        <taxon>Hypocreales</taxon>
        <taxon>Bionectriaceae</taxon>
        <taxon>Clonostachys</taxon>
    </lineage>
</organism>
<feature type="domain" description="Xylanolytic transcriptional activator regulatory" evidence="6">
    <location>
        <begin position="114"/>
        <end position="193"/>
    </location>
</feature>
<protein>
    <recommendedName>
        <fullName evidence="6">Xylanolytic transcriptional activator regulatory domain-containing protein</fullName>
    </recommendedName>
</protein>
<gene>
    <name evidence="7" type="ORF">CLO192961_LOCUS261185</name>
</gene>
<proteinExistence type="predicted"/>
<keyword evidence="3" id="KW-0238">DNA-binding</keyword>
<sequence length="472" mass="52611">MTEAFCDIFFETSFSLLFPVLDKLLFAQTVSLAYQSADDVPSSPAHVLARACVLAALSVASRLDLRATPIDADICAAKAKSLLQHMNGYESLISLQTILLLQRHETFTGRWQDAEAFHSLACRMVCGLGGHIHSQLNLQNKEPSPIERESHLIRTLFWVCYILDKDMSLRSGRPPLLCEEICDLIQEENIRKWHSAQLEPYDNLGSGDDICGELVSHATWKLSLGRLKETTYRLLYSAHAIKSTDSEHLLHIRQLDAELELWRSSIPTSLRPILSVSPSCSLLAVEPSTPHSMLRLNLQLEYHYMMTAIHATVRRCRNNGGEPHNIPDDLHSVLHSSTDLSLEASRSTLLILKKFATTQLTEGSQYVLLHPRNHFHNDANDSDSHSIFFPVVAAMSLFTNILVHPAEVETPSDADLLVSAAVILQAIPTTYAPSQNESEYVDQMIKFVHELARLGALAIAKATKHDMAPVLS</sequence>
<evidence type="ECO:0000256" key="4">
    <source>
        <dbReference type="ARBA" id="ARBA00023163"/>
    </source>
</evidence>
<dbReference type="PANTHER" id="PTHR46910">
    <property type="entry name" value="TRANSCRIPTION FACTOR PDR1"/>
    <property type="match status" value="1"/>
</dbReference>